<evidence type="ECO:0000256" key="2">
    <source>
        <dbReference type="ARBA" id="ARBA00023125"/>
    </source>
</evidence>
<dbReference type="PANTHER" id="PTHR47894">
    <property type="entry name" value="HTH-TYPE TRANSCRIPTIONAL REGULATOR GADX"/>
    <property type="match status" value="1"/>
</dbReference>
<dbReference type="Gene3D" id="1.10.10.60">
    <property type="entry name" value="Homeodomain-like"/>
    <property type="match status" value="1"/>
</dbReference>
<dbReference type="SMART" id="SM00342">
    <property type="entry name" value="HTH_ARAC"/>
    <property type="match status" value="1"/>
</dbReference>
<dbReference type="Pfam" id="PF12833">
    <property type="entry name" value="HTH_18"/>
    <property type="match status" value="1"/>
</dbReference>
<dbReference type="InterPro" id="IPR032687">
    <property type="entry name" value="AraC-type_N"/>
</dbReference>
<dbReference type="Pfam" id="PF12625">
    <property type="entry name" value="Arabinose_bd"/>
    <property type="match status" value="1"/>
</dbReference>
<dbReference type="GO" id="GO:0005829">
    <property type="term" value="C:cytosol"/>
    <property type="evidence" value="ECO:0007669"/>
    <property type="project" value="TreeGrafter"/>
</dbReference>
<organism evidence="5 6">
    <name type="scientific">Nocardia bovistercoris</name>
    <dbReference type="NCBI Taxonomy" id="2785916"/>
    <lineage>
        <taxon>Bacteria</taxon>
        <taxon>Bacillati</taxon>
        <taxon>Actinomycetota</taxon>
        <taxon>Actinomycetes</taxon>
        <taxon>Mycobacteriales</taxon>
        <taxon>Nocardiaceae</taxon>
        <taxon>Nocardia</taxon>
    </lineage>
</organism>
<dbReference type="InterPro" id="IPR018060">
    <property type="entry name" value="HTH_AraC"/>
</dbReference>
<keyword evidence="6" id="KW-1185">Reference proteome</keyword>
<keyword evidence="3" id="KW-0804">Transcription</keyword>
<evidence type="ECO:0000256" key="1">
    <source>
        <dbReference type="ARBA" id="ARBA00023015"/>
    </source>
</evidence>
<dbReference type="RefSeq" id="WP_196150274.1">
    <property type="nucleotide sequence ID" value="NZ_JADMLG010000006.1"/>
</dbReference>
<evidence type="ECO:0000256" key="3">
    <source>
        <dbReference type="ARBA" id="ARBA00023163"/>
    </source>
</evidence>
<sequence length="353" mass="39281">MRHNTAGRLRSHPPACDALVVPPTILTAVVEIGRRHAIPVAPWFEGLDIDPLVLHDPSSARLTVRQTVTVLERALTALPAEPWGMRIGTRDIVNSLGVLGVALTACGSVTEAIALGSELNPATGSLLDPTLEVSEHHLTLHFEELEPEPALAAFLYEQTLCTALVFLRTVLGADLNPISVDLPYPAPCHVEEYHRLFRCPIDFEADRGRIRFPISILERRFPFADLSIRAAAVDAYHRLLRAPDPRTDLIRTVETLLDGRHPAPTAADIARRLHMSERTLRRRLQSAGESFGTVRDRVRERRTTRMLRESTLTVDAIAREIGFCDARELRRAYQRWTGCALSTVRRGPCDTTA</sequence>
<dbReference type="PROSITE" id="PS01124">
    <property type="entry name" value="HTH_ARAC_FAMILY_2"/>
    <property type="match status" value="1"/>
</dbReference>
<evidence type="ECO:0000313" key="5">
    <source>
        <dbReference type="EMBL" id="MBH0777964.1"/>
    </source>
</evidence>
<comment type="caution">
    <text evidence="5">The sequence shown here is derived from an EMBL/GenBank/DDBJ whole genome shotgun (WGS) entry which is preliminary data.</text>
</comment>
<accession>A0A931N3L3</accession>
<proteinExistence type="predicted"/>
<dbReference type="PANTHER" id="PTHR47894:SF1">
    <property type="entry name" value="HTH-TYPE TRANSCRIPTIONAL REGULATOR VQSM"/>
    <property type="match status" value="1"/>
</dbReference>
<dbReference type="AlphaFoldDB" id="A0A931N3L3"/>
<gene>
    <name evidence="5" type="ORF">IT779_16935</name>
</gene>
<evidence type="ECO:0000313" key="6">
    <source>
        <dbReference type="Proteomes" id="UP000655751"/>
    </source>
</evidence>
<dbReference type="InterPro" id="IPR009057">
    <property type="entry name" value="Homeodomain-like_sf"/>
</dbReference>
<protein>
    <submittedName>
        <fullName evidence="5">AraC family transcriptional regulator</fullName>
    </submittedName>
</protein>
<dbReference type="GO" id="GO:0000976">
    <property type="term" value="F:transcription cis-regulatory region binding"/>
    <property type="evidence" value="ECO:0007669"/>
    <property type="project" value="TreeGrafter"/>
</dbReference>
<evidence type="ECO:0000259" key="4">
    <source>
        <dbReference type="PROSITE" id="PS01124"/>
    </source>
</evidence>
<keyword evidence="1" id="KW-0805">Transcription regulation</keyword>
<name>A0A931N3L3_9NOCA</name>
<dbReference type="EMBL" id="JADMLG010000006">
    <property type="protein sequence ID" value="MBH0777964.1"/>
    <property type="molecule type" value="Genomic_DNA"/>
</dbReference>
<reference evidence="5" key="1">
    <citation type="submission" date="2020-11" db="EMBL/GenBank/DDBJ databases">
        <title>Nocardia NEAU-351.nov., a novel actinomycete isolated from the cow dung.</title>
        <authorList>
            <person name="Zhang X."/>
        </authorList>
    </citation>
    <scope>NUCLEOTIDE SEQUENCE</scope>
    <source>
        <strain evidence="5">NEAU-351</strain>
    </source>
</reference>
<dbReference type="SUPFAM" id="SSF46689">
    <property type="entry name" value="Homeodomain-like"/>
    <property type="match status" value="1"/>
</dbReference>
<feature type="domain" description="HTH araC/xylS-type" evidence="4">
    <location>
        <begin position="247"/>
        <end position="347"/>
    </location>
</feature>
<dbReference type="GO" id="GO:0003700">
    <property type="term" value="F:DNA-binding transcription factor activity"/>
    <property type="evidence" value="ECO:0007669"/>
    <property type="project" value="InterPro"/>
</dbReference>
<dbReference type="Proteomes" id="UP000655751">
    <property type="component" value="Unassembled WGS sequence"/>
</dbReference>
<keyword evidence="2" id="KW-0238">DNA-binding</keyword>